<feature type="compositionally biased region" description="Basic residues" evidence="2">
    <location>
        <begin position="57"/>
        <end position="66"/>
    </location>
</feature>
<evidence type="ECO:0000313" key="4">
    <source>
        <dbReference type="EMBL" id="PNR96518.1"/>
    </source>
</evidence>
<name>A0A2K1P157_9BACT</name>
<dbReference type="FunFam" id="2.40.50.100:FF:000003">
    <property type="entry name" value="Acetyl-CoA carboxylase biotin carboxyl carrier protein"/>
    <property type="match status" value="1"/>
</dbReference>
<organism evidence="4 5">
    <name type="scientific">Petrotoga olearia DSM 13574</name>
    <dbReference type="NCBI Taxonomy" id="1122955"/>
    <lineage>
        <taxon>Bacteria</taxon>
        <taxon>Thermotogati</taxon>
        <taxon>Thermotogota</taxon>
        <taxon>Thermotogae</taxon>
        <taxon>Petrotogales</taxon>
        <taxon>Petrotogaceae</taxon>
        <taxon>Petrotoga</taxon>
    </lineage>
</organism>
<feature type="compositionally biased region" description="Basic and acidic residues" evidence="2">
    <location>
        <begin position="29"/>
        <end position="40"/>
    </location>
</feature>
<reference evidence="4 5" key="1">
    <citation type="submission" date="2013-12" db="EMBL/GenBank/DDBJ databases">
        <title>Comparative genomics of Petrotoga isolates.</title>
        <authorList>
            <person name="Nesbo C.L."/>
            <person name="Charchuk R."/>
            <person name="Chow K."/>
        </authorList>
    </citation>
    <scope>NUCLEOTIDE SEQUENCE [LARGE SCALE GENOMIC DNA]</scope>
    <source>
        <strain evidence="4 5">DSM 13574</strain>
    </source>
</reference>
<dbReference type="RefSeq" id="WP_103067022.1">
    <property type="nucleotide sequence ID" value="NZ_AZRL01000012.1"/>
</dbReference>
<gene>
    <name evidence="4" type="ORF">X929_05565</name>
</gene>
<dbReference type="InterPro" id="IPR011053">
    <property type="entry name" value="Single_hybrid_motif"/>
</dbReference>
<evidence type="ECO:0000313" key="5">
    <source>
        <dbReference type="Proteomes" id="UP000236434"/>
    </source>
</evidence>
<dbReference type="InterPro" id="IPR050709">
    <property type="entry name" value="Biotin_Carboxyl_Carrier/Decarb"/>
</dbReference>
<dbReference type="Proteomes" id="UP000236434">
    <property type="component" value="Unassembled WGS sequence"/>
</dbReference>
<sequence length="156" mass="17841">MKRKFKVTINNKTYEVEVEEIGSEITNEENIKQTEERTIEKQQFSETPKPVADKKAEKRTKKKLEKKQKEEEKIIPEELTKKETDSGYEVKAPLPGVINEINVKEGQSVKAGDKLVIIEAMKMENEIPAENDGVVEKILVKRGDSVEGDQTLMIIR</sequence>
<dbReference type="AlphaFoldDB" id="A0A2K1P157"/>
<dbReference type="OrthoDB" id="9812676at2"/>
<dbReference type="InterPro" id="IPR000089">
    <property type="entry name" value="Biotin_lipoyl"/>
</dbReference>
<accession>A0A2K1P157</accession>
<dbReference type="PROSITE" id="PS50968">
    <property type="entry name" value="BIOTINYL_LIPOYL"/>
    <property type="match status" value="1"/>
</dbReference>
<evidence type="ECO:0000259" key="3">
    <source>
        <dbReference type="PROSITE" id="PS50968"/>
    </source>
</evidence>
<comment type="caution">
    <text evidence="4">The sequence shown here is derived from an EMBL/GenBank/DDBJ whole genome shotgun (WGS) entry which is preliminary data.</text>
</comment>
<evidence type="ECO:0000256" key="2">
    <source>
        <dbReference type="SAM" id="MobiDB-lite"/>
    </source>
</evidence>
<keyword evidence="1" id="KW-0092">Biotin</keyword>
<dbReference type="Pfam" id="PF00364">
    <property type="entry name" value="Biotin_lipoyl"/>
    <property type="match status" value="1"/>
</dbReference>
<proteinExistence type="predicted"/>
<protein>
    <submittedName>
        <fullName evidence="4">Propionyl-CoA carboxylase</fullName>
    </submittedName>
</protein>
<feature type="region of interest" description="Disordered" evidence="2">
    <location>
        <begin position="27"/>
        <end position="71"/>
    </location>
</feature>
<dbReference type="PANTHER" id="PTHR45266">
    <property type="entry name" value="OXALOACETATE DECARBOXYLASE ALPHA CHAIN"/>
    <property type="match status" value="1"/>
</dbReference>
<feature type="domain" description="Lipoyl-binding" evidence="3">
    <location>
        <begin position="80"/>
        <end position="156"/>
    </location>
</feature>
<dbReference type="PROSITE" id="PS00188">
    <property type="entry name" value="BIOTIN"/>
    <property type="match status" value="1"/>
</dbReference>
<dbReference type="SUPFAM" id="SSF51230">
    <property type="entry name" value="Single hybrid motif"/>
    <property type="match status" value="1"/>
</dbReference>
<dbReference type="InterPro" id="IPR001882">
    <property type="entry name" value="Biotin_BS"/>
</dbReference>
<evidence type="ECO:0000256" key="1">
    <source>
        <dbReference type="ARBA" id="ARBA00023267"/>
    </source>
</evidence>
<dbReference type="EMBL" id="AZRL01000012">
    <property type="protein sequence ID" value="PNR96518.1"/>
    <property type="molecule type" value="Genomic_DNA"/>
</dbReference>
<dbReference type="CDD" id="cd06850">
    <property type="entry name" value="biotinyl_domain"/>
    <property type="match status" value="1"/>
</dbReference>
<dbReference type="PANTHER" id="PTHR45266:SF3">
    <property type="entry name" value="OXALOACETATE DECARBOXYLASE ALPHA CHAIN"/>
    <property type="match status" value="1"/>
</dbReference>
<dbReference type="Gene3D" id="2.40.50.100">
    <property type="match status" value="1"/>
</dbReference>